<dbReference type="OrthoDB" id="498286at2759"/>
<evidence type="ECO:0000313" key="2">
    <source>
        <dbReference type="Proteomes" id="UP000033540"/>
    </source>
</evidence>
<dbReference type="PANTHER" id="PTHR35020:SF2">
    <property type="entry name" value="N-ACETYLGLUCOSAMINE-INDUCED PROTEIN 1"/>
    <property type="match status" value="1"/>
</dbReference>
<dbReference type="PANTHER" id="PTHR35020">
    <property type="entry name" value="N-ACETYLGLUCOSAMINE-INDUCED PROTEIN 1"/>
    <property type="match status" value="1"/>
</dbReference>
<dbReference type="InterPro" id="IPR022036">
    <property type="entry name" value="DUF3605"/>
</dbReference>
<organism evidence="1 2">
    <name type="scientific">Aspergillus parasiticus (strain ATCC 56775 / NRRL 5862 / SRRC 143 / SU-1)</name>
    <dbReference type="NCBI Taxonomy" id="1403190"/>
    <lineage>
        <taxon>Eukaryota</taxon>
        <taxon>Fungi</taxon>
        <taxon>Dikarya</taxon>
        <taxon>Ascomycota</taxon>
        <taxon>Pezizomycotina</taxon>
        <taxon>Eurotiomycetes</taxon>
        <taxon>Eurotiomycetidae</taxon>
        <taxon>Eurotiales</taxon>
        <taxon>Aspergillaceae</taxon>
        <taxon>Aspergillus</taxon>
        <taxon>Aspergillus subgen. Circumdati</taxon>
    </lineage>
</organism>
<comment type="caution">
    <text evidence="1">The sequence shown here is derived from an EMBL/GenBank/DDBJ whole genome shotgun (WGS) entry which is preliminary data.</text>
</comment>
<proteinExistence type="predicted"/>
<dbReference type="GO" id="GO:0006044">
    <property type="term" value="P:N-acetylglucosamine metabolic process"/>
    <property type="evidence" value="ECO:0007669"/>
    <property type="project" value="TreeGrafter"/>
</dbReference>
<reference evidence="1 2" key="1">
    <citation type="submission" date="2015-02" db="EMBL/GenBank/DDBJ databases">
        <title>Draft genome sequence of Aspergillus parasiticus SU-1.</title>
        <authorList>
            <person name="Yu J."/>
            <person name="Fedorova N."/>
            <person name="Yin Y."/>
            <person name="Losada L."/>
            <person name="Zafar N."/>
            <person name="Taujale R."/>
            <person name="Ehrlich K.C."/>
            <person name="Bhatnagar D."/>
            <person name="Cleveland T.E."/>
            <person name="Bennett J.W."/>
            <person name="Nierman W.C."/>
        </authorList>
    </citation>
    <scope>NUCLEOTIDE SEQUENCE [LARGE SCALE GENOMIC DNA]</scope>
    <source>
        <strain evidence="2">ATCC 56775 / NRRL 5862 / SRRC 143 / SU-1</strain>
    </source>
</reference>
<dbReference type="GO" id="GO:0005737">
    <property type="term" value="C:cytoplasm"/>
    <property type="evidence" value="ECO:0007669"/>
    <property type="project" value="TreeGrafter"/>
</dbReference>
<protein>
    <recommendedName>
        <fullName evidence="3">N-acetylglucosamine-induced protein 1</fullName>
    </recommendedName>
</protein>
<gene>
    <name evidence="1" type="ORF">P875_00042402</name>
</gene>
<evidence type="ECO:0008006" key="3">
    <source>
        <dbReference type="Google" id="ProtNLM"/>
    </source>
</evidence>
<dbReference type="STRING" id="1403190.A0A0F0I3Z6"/>
<dbReference type="AlphaFoldDB" id="A0A0F0I3Z6"/>
<evidence type="ECO:0000313" key="1">
    <source>
        <dbReference type="EMBL" id="KJK61362.1"/>
    </source>
</evidence>
<dbReference type="EMBL" id="JZEE01000676">
    <property type="protein sequence ID" value="KJK61362.1"/>
    <property type="molecule type" value="Genomic_DNA"/>
</dbReference>
<sequence length="229" mass="26771">MSRIIYTEELIRNAPFELSKADKEALTTTEEDFVPHIWEDIQRIIAGGDTSQLKRTPSDLRNYIFWTPEIQATFGSVTNFLVKTRLHWGKEANNAEIRFPYRHSVPFADQSDYRILRNDWPYAMSSDMVHLVAWLKMPIPVDAEGDPTTKSRRLVADFTDRTFAMHMTREHTGNNIQWFKNRIKWQSVRALEHIHVILRDLDDEFVTKLTGQGPDDIECKWYSISVNGN</sequence>
<dbReference type="Pfam" id="PF12239">
    <property type="entry name" value="DUF3605"/>
    <property type="match status" value="1"/>
</dbReference>
<name>A0A0F0I3Z6_ASPPU</name>
<accession>A0A0F0I3Z6</accession>
<dbReference type="Proteomes" id="UP000033540">
    <property type="component" value="Unassembled WGS sequence"/>
</dbReference>